<feature type="transmembrane region" description="Helical" evidence="19">
    <location>
        <begin position="202"/>
        <end position="219"/>
    </location>
</feature>
<dbReference type="Pfam" id="PF02654">
    <property type="entry name" value="CobS"/>
    <property type="match status" value="1"/>
</dbReference>
<feature type="transmembrane region" description="Helical" evidence="19">
    <location>
        <begin position="36"/>
        <end position="57"/>
    </location>
</feature>
<feature type="transmembrane region" description="Helical" evidence="19">
    <location>
        <begin position="231"/>
        <end position="251"/>
    </location>
</feature>
<dbReference type="RefSeq" id="WP_338737361.1">
    <property type="nucleotide sequence ID" value="NZ_CP146612.1"/>
</dbReference>
<evidence type="ECO:0000313" key="20">
    <source>
        <dbReference type="EMBL" id="WWX25221.1"/>
    </source>
</evidence>
<dbReference type="EC" id="2.7.8.26" evidence="5 19"/>
<feature type="transmembrane region" description="Helical" evidence="19">
    <location>
        <begin position="138"/>
        <end position="159"/>
    </location>
</feature>
<comment type="subcellular location">
    <subcellularLocation>
        <location evidence="2 19">Cell membrane</location>
        <topology evidence="2 19">Multi-pass membrane protein</topology>
    </subcellularLocation>
</comment>
<dbReference type="PANTHER" id="PTHR34148:SF1">
    <property type="entry name" value="ADENOSYLCOBINAMIDE-GDP RIBAZOLETRANSFERASE"/>
    <property type="match status" value="1"/>
</dbReference>
<comment type="function">
    <text evidence="14 19">Joins adenosylcobinamide-GDP and alpha-ribazole to generate adenosylcobalamin (Ado-cobalamin). Also synthesizes adenosylcobalamin 5'-phosphate from adenosylcobinamide-GDP and alpha-ribazole 5'-phosphate.</text>
</comment>
<evidence type="ECO:0000256" key="18">
    <source>
        <dbReference type="ARBA" id="ARBA00049504"/>
    </source>
</evidence>
<evidence type="ECO:0000256" key="11">
    <source>
        <dbReference type="ARBA" id="ARBA00022842"/>
    </source>
</evidence>
<comment type="cofactor">
    <cofactor evidence="1 19">
        <name>Mg(2+)</name>
        <dbReference type="ChEBI" id="CHEBI:18420"/>
    </cofactor>
</comment>
<evidence type="ECO:0000256" key="17">
    <source>
        <dbReference type="ARBA" id="ARBA00048623"/>
    </source>
</evidence>
<keyword evidence="8 19" id="KW-0169">Cobalamin biosynthesis</keyword>
<comment type="catalytic activity">
    <reaction evidence="18 19">
        <text>alpha-ribazole 5'-phosphate + adenosylcob(III)inamide-GDP = adenosylcob(III)alamin 5'-phosphate + GMP + H(+)</text>
        <dbReference type="Rhea" id="RHEA:23560"/>
        <dbReference type="ChEBI" id="CHEBI:15378"/>
        <dbReference type="ChEBI" id="CHEBI:57918"/>
        <dbReference type="ChEBI" id="CHEBI:58115"/>
        <dbReference type="ChEBI" id="CHEBI:60487"/>
        <dbReference type="ChEBI" id="CHEBI:60493"/>
        <dbReference type="EC" id="2.7.8.26"/>
    </reaction>
</comment>
<evidence type="ECO:0000256" key="8">
    <source>
        <dbReference type="ARBA" id="ARBA00022573"/>
    </source>
</evidence>
<dbReference type="Proteomes" id="UP001375370">
    <property type="component" value="Chromosome"/>
</dbReference>
<evidence type="ECO:0000256" key="12">
    <source>
        <dbReference type="ARBA" id="ARBA00022989"/>
    </source>
</evidence>
<evidence type="ECO:0000256" key="2">
    <source>
        <dbReference type="ARBA" id="ARBA00004651"/>
    </source>
</evidence>
<keyword evidence="21" id="KW-1185">Reference proteome</keyword>
<keyword evidence="9 19" id="KW-0808">Transferase</keyword>
<sequence length="255" mass="28223">MKSFLAAWRFLTSVPVPFYKEEWDRPLSQEQFARSLVYYPVIGLLIGTILCALYWLYSQFLPELLVDAMLLGSMVMLTGGLHLDGVVDTFDGLAGGHRSPERRKQIMKEPGVGAIGVVVVVVLLLLKYAALLSLPDNVMYSALVLMPVLSRWAMVYAVFSFPYAREQGMGKSLKDGSGRAVLLMASVTALIIAVLAGGWRGLVLFAFIWLLTIALSRFFQGKFQGLTGDSYGTINEFSEFAVLVLVVLFSFNSWL</sequence>
<evidence type="ECO:0000256" key="13">
    <source>
        <dbReference type="ARBA" id="ARBA00023136"/>
    </source>
</evidence>
<dbReference type="InterPro" id="IPR003805">
    <property type="entry name" value="CobS"/>
</dbReference>
<evidence type="ECO:0000256" key="10">
    <source>
        <dbReference type="ARBA" id="ARBA00022692"/>
    </source>
</evidence>
<proteinExistence type="inferred from homology"/>
<protein>
    <recommendedName>
        <fullName evidence="6 19">Adenosylcobinamide-GDP ribazoletransferase</fullName>
        <ecNumber evidence="5 19">2.7.8.26</ecNumber>
    </recommendedName>
    <alternativeName>
        <fullName evidence="16 19">Cobalamin synthase</fullName>
    </alternativeName>
    <alternativeName>
        <fullName evidence="15 19">Cobalamin-5'-phosphate synthase</fullName>
    </alternativeName>
</protein>
<organism evidence="20 21">
    <name type="scientific">Candidatus Dehalogenimonas loeffleri</name>
    <dbReference type="NCBI Taxonomy" id="3127115"/>
    <lineage>
        <taxon>Bacteria</taxon>
        <taxon>Bacillati</taxon>
        <taxon>Chloroflexota</taxon>
        <taxon>Dehalococcoidia</taxon>
        <taxon>Dehalococcoidales</taxon>
        <taxon>Dehalococcoidaceae</taxon>
        <taxon>Dehalogenimonas</taxon>
    </lineage>
</organism>
<evidence type="ECO:0000256" key="6">
    <source>
        <dbReference type="ARBA" id="ARBA00015850"/>
    </source>
</evidence>
<gene>
    <name evidence="19 20" type="primary">cobS</name>
    <name evidence="20" type="ORF">V8247_08170</name>
</gene>
<dbReference type="GO" id="GO:0051073">
    <property type="term" value="F:adenosylcobinamide-GDP ribazoletransferase activity"/>
    <property type="evidence" value="ECO:0007669"/>
    <property type="project" value="UniProtKB-EC"/>
</dbReference>
<evidence type="ECO:0000256" key="1">
    <source>
        <dbReference type="ARBA" id="ARBA00001946"/>
    </source>
</evidence>
<feature type="transmembrane region" description="Helical" evidence="19">
    <location>
        <begin position="180"/>
        <end position="196"/>
    </location>
</feature>
<evidence type="ECO:0000256" key="16">
    <source>
        <dbReference type="ARBA" id="ARBA00032853"/>
    </source>
</evidence>
<evidence type="ECO:0000256" key="19">
    <source>
        <dbReference type="HAMAP-Rule" id="MF_00719"/>
    </source>
</evidence>
<dbReference type="EMBL" id="CP146612">
    <property type="protein sequence ID" value="WWX25221.1"/>
    <property type="molecule type" value="Genomic_DNA"/>
</dbReference>
<keyword evidence="13 19" id="KW-0472">Membrane</keyword>
<keyword evidence="11 19" id="KW-0460">Magnesium</keyword>
<keyword evidence="12 19" id="KW-1133">Transmembrane helix</keyword>
<reference evidence="20 21" key="1">
    <citation type="submission" date="2024-03" db="EMBL/GenBank/DDBJ databases">
        <title>A Dehalogenimonas Isolated from Estuarine Sediments Dihaloeliminates Chlorinated Alkanes.</title>
        <authorList>
            <person name="Yang Y."/>
            <person name="Wang H."/>
        </authorList>
    </citation>
    <scope>NUCLEOTIDE SEQUENCE [LARGE SCALE GENOMIC DNA]</scope>
    <source>
        <strain evidence="20 21">W</strain>
    </source>
</reference>
<evidence type="ECO:0000256" key="4">
    <source>
        <dbReference type="ARBA" id="ARBA00010561"/>
    </source>
</evidence>
<comment type="similarity">
    <text evidence="4 19">Belongs to the CobS family.</text>
</comment>
<dbReference type="HAMAP" id="MF_00719">
    <property type="entry name" value="CobS"/>
    <property type="match status" value="1"/>
</dbReference>
<name>A0ABZ2J353_9CHLR</name>
<comment type="pathway">
    <text evidence="3 19">Cofactor biosynthesis; adenosylcobalamin biosynthesis; adenosylcobalamin from cob(II)yrinate a,c-diamide: step 7/7.</text>
</comment>
<keyword evidence="10 19" id="KW-0812">Transmembrane</keyword>
<evidence type="ECO:0000256" key="5">
    <source>
        <dbReference type="ARBA" id="ARBA00013200"/>
    </source>
</evidence>
<dbReference type="PANTHER" id="PTHR34148">
    <property type="entry name" value="ADENOSYLCOBINAMIDE-GDP RIBAZOLETRANSFERASE"/>
    <property type="match status" value="1"/>
</dbReference>
<evidence type="ECO:0000256" key="3">
    <source>
        <dbReference type="ARBA" id="ARBA00004663"/>
    </source>
</evidence>
<feature type="transmembrane region" description="Helical" evidence="19">
    <location>
        <begin position="111"/>
        <end position="132"/>
    </location>
</feature>
<evidence type="ECO:0000256" key="9">
    <source>
        <dbReference type="ARBA" id="ARBA00022679"/>
    </source>
</evidence>
<evidence type="ECO:0000256" key="7">
    <source>
        <dbReference type="ARBA" id="ARBA00022475"/>
    </source>
</evidence>
<comment type="catalytic activity">
    <reaction evidence="17 19">
        <text>alpha-ribazole + adenosylcob(III)inamide-GDP = adenosylcob(III)alamin + GMP + H(+)</text>
        <dbReference type="Rhea" id="RHEA:16049"/>
        <dbReference type="ChEBI" id="CHEBI:10329"/>
        <dbReference type="ChEBI" id="CHEBI:15378"/>
        <dbReference type="ChEBI" id="CHEBI:18408"/>
        <dbReference type="ChEBI" id="CHEBI:58115"/>
        <dbReference type="ChEBI" id="CHEBI:60487"/>
        <dbReference type="EC" id="2.7.8.26"/>
    </reaction>
</comment>
<accession>A0ABZ2J353</accession>
<evidence type="ECO:0000313" key="21">
    <source>
        <dbReference type="Proteomes" id="UP001375370"/>
    </source>
</evidence>
<evidence type="ECO:0000256" key="15">
    <source>
        <dbReference type="ARBA" id="ARBA00032605"/>
    </source>
</evidence>
<evidence type="ECO:0000256" key="14">
    <source>
        <dbReference type="ARBA" id="ARBA00025228"/>
    </source>
</evidence>
<feature type="transmembrane region" description="Helical" evidence="19">
    <location>
        <begin position="69"/>
        <end position="90"/>
    </location>
</feature>
<keyword evidence="7 19" id="KW-1003">Cell membrane</keyword>
<dbReference type="NCBIfam" id="TIGR00317">
    <property type="entry name" value="cobS"/>
    <property type="match status" value="1"/>
</dbReference>